<evidence type="ECO:0000259" key="2">
    <source>
        <dbReference type="Pfam" id="PF14244"/>
    </source>
</evidence>
<dbReference type="Pfam" id="PF14244">
    <property type="entry name" value="Retrotran_gag_3"/>
    <property type="match status" value="1"/>
</dbReference>
<feature type="region of interest" description="Disordered" evidence="1">
    <location>
        <begin position="68"/>
        <end position="90"/>
    </location>
</feature>
<proteinExistence type="predicted"/>
<dbReference type="InterPro" id="IPR029472">
    <property type="entry name" value="Copia-like_N"/>
</dbReference>
<dbReference type="AlphaFoldDB" id="A0A6G1CS64"/>
<protein>
    <recommendedName>
        <fullName evidence="2">Retrotransposon Copia-like N-terminal domain-containing protein</fullName>
    </recommendedName>
</protein>
<feature type="domain" description="Retrotransposon Copia-like N-terminal" evidence="2">
    <location>
        <begin position="27"/>
        <end position="65"/>
    </location>
</feature>
<comment type="caution">
    <text evidence="3">The sequence shown here is derived from an EMBL/GenBank/DDBJ whole genome shotgun (WGS) entry which is preliminary data.</text>
</comment>
<dbReference type="EMBL" id="SPHZ02000008">
    <property type="protein sequence ID" value="KAF0903465.1"/>
    <property type="molecule type" value="Genomic_DNA"/>
</dbReference>
<keyword evidence="4" id="KW-1185">Reference proteome</keyword>
<evidence type="ECO:0000256" key="1">
    <source>
        <dbReference type="SAM" id="MobiDB-lite"/>
    </source>
</evidence>
<dbReference type="OrthoDB" id="694440at2759"/>
<dbReference type="Proteomes" id="UP000479710">
    <property type="component" value="Unassembled WGS sequence"/>
</dbReference>
<organism evidence="3 4">
    <name type="scientific">Oryza meyeriana var. granulata</name>
    <dbReference type="NCBI Taxonomy" id="110450"/>
    <lineage>
        <taxon>Eukaryota</taxon>
        <taxon>Viridiplantae</taxon>
        <taxon>Streptophyta</taxon>
        <taxon>Embryophyta</taxon>
        <taxon>Tracheophyta</taxon>
        <taxon>Spermatophyta</taxon>
        <taxon>Magnoliopsida</taxon>
        <taxon>Liliopsida</taxon>
        <taxon>Poales</taxon>
        <taxon>Poaceae</taxon>
        <taxon>BOP clade</taxon>
        <taxon>Oryzoideae</taxon>
        <taxon>Oryzeae</taxon>
        <taxon>Oryzinae</taxon>
        <taxon>Oryza</taxon>
        <taxon>Oryza meyeriana</taxon>
    </lineage>
</organism>
<accession>A0A6G1CS64</accession>
<sequence>MSESPSSAISNSSTSQLGLLSTPAFSQLVSVKLTQDSYRLWTAQVLSYLKSQGLVGFVDGTISSPSQTIVLPPSEEGGERRIAVNPEFTR</sequence>
<reference evidence="3 4" key="1">
    <citation type="submission" date="2019-11" db="EMBL/GenBank/DDBJ databases">
        <title>Whole genome sequence of Oryza granulata.</title>
        <authorList>
            <person name="Li W."/>
        </authorList>
    </citation>
    <scope>NUCLEOTIDE SEQUENCE [LARGE SCALE GENOMIC DNA]</scope>
    <source>
        <strain evidence="4">cv. Menghai</strain>
        <tissue evidence="3">Leaf</tissue>
    </source>
</reference>
<gene>
    <name evidence="3" type="ORF">E2562_027876</name>
</gene>
<evidence type="ECO:0000313" key="3">
    <source>
        <dbReference type="EMBL" id="KAF0903465.1"/>
    </source>
</evidence>
<name>A0A6G1CS64_9ORYZ</name>
<evidence type="ECO:0000313" key="4">
    <source>
        <dbReference type="Proteomes" id="UP000479710"/>
    </source>
</evidence>